<dbReference type="OrthoDB" id="9815592at2"/>
<evidence type="ECO:0000313" key="5">
    <source>
        <dbReference type="Proteomes" id="UP000305675"/>
    </source>
</evidence>
<dbReference type="InterPro" id="IPR011004">
    <property type="entry name" value="Trimer_LpxA-like_sf"/>
</dbReference>
<dbReference type="SMART" id="SM01266">
    <property type="entry name" value="Mac"/>
    <property type="match status" value="1"/>
</dbReference>
<proteinExistence type="inferred from homology"/>
<dbReference type="InterPro" id="IPR051159">
    <property type="entry name" value="Hexapeptide_acetyltransf"/>
</dbReference>
<feature type="domain" description="Maltose/galactoside acetyltransferase" evidence="3">
    <location>
        <begin position="4"/>
        <end position="52"/>
    </location>
</feature>
<sequence length="189" mass="20798">MNIFDIMRSGESYNLFNDELEQVREHNYLLLRQFNDELDADKRFELLKEVGIDLHPTAYIQPPFRTCYGRHIKLGARCFVNWDCIMLDHGGITFGDDVAVGPRCQFLTVNHDMELGRRNEGFESAKPIVVEDSAWIGAGCLILGGVTIGEGAVVAAGAVVTKDVAPHTVVGGNPAKWIKDNPPIAAGKS</sequence>
<dbReference type="AlphaFoldDB" id="A0A4U1BMD8"/>
<keyword evidence="5" id="KW-1185">Reference proteome</keyword>
<organism evidence="4 5">
    <name type="scientific">Ferrimonas aestuarii</name>
    <dbReference type="NCBI Taxonomy" id="2569539"/>
    <lineage>
        <taxon>Bacteria</taxon>
        <taxon>Pseudomonadati</taxon>
        <taxon>Pseudomonadota</taxon>
        <taxon>Gammaproteobacteria</taxon>
        <taxon>Alteromonadales</taxon>
        <taxon>Ferrimonadaceae</taxon>
        <taxon>Ferrimonas</taxon>
    </lineage>
</organism>
<accession>A0A4U1BMD8</accession>
<dbReference type="CDD" id="cd03357">
    <property type="entry name" value="LbH_MAT_GAT"/>
    <property type="match status" value="1"/>
</dbReference>
<dbReference type="SUPFAM" id="SSF51161">
    <property type="entry name" value="Trimeric LpxA-like enzymes"/>
    <property type="match status" value="1"/>
</dbReference>
<reference evidence="4 5" key="1">
    <citation type="submission" date="2019-04" db="EMBL/GenBank/DDBJ databases">
        <authorList>
            <person name="Hwang J.C."/>
        </authorList>
    </citation>
    <scope>NUCLEOTIDE SEQUENCE [LARGE SCALE GENOMIC DNA]</scope>
    <source>
        <strain evidence="4 5">IMCC35002</strain>
    </source>
</reference>
<gene>
    <name evidence="4" type="ORF">FCL42_16795</name>
</gene>
<keyword evidence="2 4" id="KW-0808">Transferase</keyword>
<dbReference type="Pfam" id="PF12464">
    <property type="entry name" value="Mac"/>
    <property type="match status" value="1"/>
</dbReference>
<dbReference type="PANTHER" id="PTHR23416:SF23">
    <property type="entry name" value="ACETYLTRANSFERASE C18B11.09C-RELATED"/>
    <property type="match status" value="1"/>
</dbReference>
<evidence type="ECO:0000313" key="4">
    <source>
        <dbReference type="EMBL" id="TKB51875.1"/>
    </source>
</evidence>
<dbReference type="GO" id="GO:0016407">
    <property type="term" value="F:acetyltransferase activity"/>
    <property type="evidence" value="ECO:0007669"/>
    <property type="project" value="InterPro"/>
</dbReference>
<evidence type="ECO:0000256" key="2">
    <source>
        <dbReference type="ARBA" id="ARBA00022679"/>
    </source>
</evidence>
<dbReference type="Gene3D" id="2.160.10.10">
    <property type="entry name" value="Hexapeptide repeat proteins"/>
    <property type="match status" value="1"/>
</dbReference>
<dbReference type="Proteomes" id="UP000305675">
    <property type="component" value="Unassembled WGS sequence"/>
</dbReference>
<dbReference type="InterPro" id="IPR024688">
    <property type="entry name" value="Mac_dom"/>
</dbReference>
<dbReference type="GO" id="GO:0008374">
    <property type="term" value="F:O-acyltransferase activity"/>
    <property type="evidence" value="ECO:0007669"/>
    <property type="project" value="TreeGrafter"/>
</dbReference>
<comment type="caution">
    <text evidence="4">The sequence shown here is derived from an EMBL/GenBank/DDBJ whole genome shotgun (WGS) entry which is preliminary data.</text>
</comment>
<dbReference type="Pfam" id="PF00132">
    <property type="entry name" value="Hexapep"/>
    <property type="match status" value="1"/>
</dbReference>
<evidence type="ECO:0000259" key="3">
    <source>
        <dbReference type="SMART" id="SM01266"/>
    </source>
</evidence>
<protein>
    <submittedName>
        <fullName evidence="4">Sugar O-acetyltransferase</fullName>
    </submittedName>
</protein>
<dbReference type="PANTHER" id="PTHR23416">
    <property type="entry name" value="SIALIC ACID SYNTHASE-RELATED"/>
    <property type="match status" value="1"/>
</dbReference>
<comment type="similarity">
    <text evidence="1">Belongs to the transferase hexapeptide repeat family.</text>
</comment>
<name>A0A4U1BMD8_9GAMM</name>
<dbReference type="InterPro" id="IPR001451">
    <property type="entry name" value="Hexapep"/>
</dbReference>
<evidence type="ECO:0000256" key="1">
    <source>
        <dbReference type="ARBA" id="ARBA00007274"/>
    </source>
</evidence>
<dbReference type="EMBL" id="SWCJ01000016">
    <property type="protein sequence ID" value="TKB51875.1"/>
    <property type="molecule type" value="Genomic_DNA"/>
</dbReference>
<dbReference type="RefSeq" id="WP_136864586.1">
    <property type="nucleotide sequence ID" value="NZ_SWCJ01000016.1"/>
</dbReference>